<name>A0A117M2X1_9BACT</name>
<accession>A0A117M2X1</accession>
<organism evidence="1 2">
    <name type="scientific">Mesotoga prima</name>
    <dbReference type="NCBI Taxonomy" id="1184387"/>
    <lineage>
        <taxon>Bacteria</taxon>
        <taxon>Thermotogati</taxon>
        <taxon>Thermotogota</taxon>
        <taxon>Thermotogae</taxon>
        <taxon>Kosmotogales</taxon>
        <taxon>Kosmotogaceae</taxon>
        <taxon>Mesotoga</taxon>
    </lineage>
</organism>
<sequence>MHLQDQIKQKAPGNPKNNHESVLTYSYNTIITTKHKKLIVNLGANLINVGKLDTT</sequence>
<comment type="caution">
    <text evidence="1">The sequence shown here is derived from an EMBL/GenBank/DDBJ whole genome shotgun (WGS) entry which is preliminary data.</text>
</comment>
<dbReference type="AlphaFoldDB" id="A0A117M2X1"/>
<dbReference type="PATRIC" id="fig|1184387.3.peg.847"/>
<dbReference type="Proteomes" id="UP000054092">
    <property type="component" value="Unassembled WGS sequence"/>
</dbReference>
<gene>
    <name evidence="1" type="ORF">XD94_0505</name>
</gene>
<evidence type="ECO:0000313" key="1">
    <source>
        <dbReference type="EMBL" id="KUK81354.1"/>
    </source>
</evidence>
<proteinExistence type="predicted"/>
<evidence type="ECO:0000313" key="2">
    <source>
        <dbReference type="Proteomes" id="UP000054092"/>
    </source>
</evidence>
<dbReference type="EMBL" id="LGGP01000063">
    <property type="protein sequence ID" value="KUK81354.1"/>
    <property type="molecule type" value="Genomic_DNA"/>
</dbReference>
<reference evidence="2" key="1">
    <citation type="journal article" date="2015" name="MBio">
        <title>Genome-Resolved Metagenomic Analysis Reveals Roles for Candidate Phyla and Other Microbial Community Members in Biogeochemical Transformations in Oil Reservoirs.</title>
        <authorList>
            <person name="Hu P."/>
            <person name="Tom L."/>
            <person name="Singh A."/>
            <person name="Thomas B.C."/>
            <person name="Baker B.J."/>
            <person name="Piceno Y.M."/>
            <person name="Andersen G.L."/>
            <person name="Banfield J.F."/>
        </authorList>
    </citation>
    <scope>NUCLEOTIDE SEQUENCE [LARGE SCALE GENOMIC DNA]</scope>
</reference>
<protein>
    <submittedName>
        <fullName evidence="1">Uncharacterized protein</fullName>
    </submittedName>
</protein>